<dbReference type="Proteomes" id="UP000016361">
    <property type="component" value="Unassembled WGS sequence"/>
</dbReference>
<evidence type="ECO:0000313" key="2">
    <source>
        <dbReference type="EMBL" id="GAD17138.1"/>
    </source>
</evidence>
<comment type="caution">
    <text evidence="2">The sequence shown here is derived from an EMBL/GenBank/DDBJ whole genome shotgun (WGS) entry which is preliminary data.</text>
</comment>
<proteinExistence type="predicted"/>
<reference evidence="3" key="1">
    <citation type="journal article" date="2013" name="Genome Announc.">
        <title>Draft Genome Sequence of D-Branched-Chain Amino Acid Producer Lactobacillus otakiensis JCM 15040T, Isolated from a Traditional Japanese Pickle.</title>
        <authorList>
            <person name="Doi K."/>
            <person name="Mori K."/>
            <person name="Mutaguchi Y."/>
            <person name="Tashiro K."/>
            <person name="Fujino Y."/>
            <person name="Ohmori T."/>
            <person name="Kuhara S."/>
            <person name="Ohshima T."/>
        </authorList>
    </citation>
    <scope>NUCLEOTIDE SEQUENCE [LARGE SCALE GENOMIC DNA]</scope>
    <source>
        <strain evidence="3">JCM 15040</strain>
    </source>
</reference>
<organism evidence="2 3">
    <name type="scientific">Lentilactobacillus otakiensis DSM 19908 = JCM 15040</name>
    <dbReference type="NCBI Taxonomy" id="1423780"/>
    <lineage>
        <taxon>Bacteria</taxon>
        <taxon>Bacillati</taxon>
        <taxon>Bacillota</taxon>
        <taxon>Bacilli</taxon>
        <taxon>Lactobacillales</taxon>
        <taxon>Lactobacillaceae</taxon>
        <taxon>Lentilactobacillus</taxon>
    </lineage>
</organism>
<name>S4NT63_9LACO</name>
<keyword evidence="1" id="KW-1133">Transmembrane helix</keyword>
<keyword evidence="3" id="KW-1185">Reference proteome</keyword>
<protein>
    <submittedName>
        <fullName evidence="2">Uncharacterized protein</fullName>
    </submittedName>
</protein>
<accession>S4NT63</accession>
<dbReference type="AlphaFoldDB" id="S4NT63"/>
<keyword evidence="1" id="KW-0472">Membrane</keyword>
<dbReference type="EMBL" id="BASH01000005">
    <property type="protein sequence ID" value="GAD17138.1"/>
    <property type="molecule type" value="Genomic_DNA"/>
</dbReference>
<keyword evidence="1" id="KW-0812">Transmembrane</keyword>
<evidence type="ECO:0000256" key="1">
    <source>
        <dbReference type="SAM" id="Phobius"/>
    </source>
</evidence>
<feature type="transmembrane region" description="Helical" evidence="1">
    <location>
        <begin position="19"/>
        <end position="40"/>
    </location>
</feature>
<evidence type="ECO:0000313" key="3">
    <source>
        <dbReference type="Proteomes" id="UP000016361"/>
    </source>
</evidence>
<gene>
    <name evidence="2" type="ORF">LOT_1676</name>
</gene>
<sequence length="50" mass="5575">MISAGIISTIVIIISGNGYAYIADVIVTFFIIIWLITFFAESFLHLSKHN</sequence>